<protein>
    <submittedName>
        <fullName evidence="1">Uncharacterized protein</fullName>
    </submittedName>
</protein>
<comment type="caution">
    <text evidence="1">The sequence shown here is derived from an EMBL/GenBank/DDBJ whole genome shotgun (WGS) entry which is preliminary data.</text>
</comment>
<accession>A0A8S1NC01</accession>
<dbReference type="AlphaFoldDB" id="A0A8S1NC01"/>
<evidence type="ECO:0000313" key="2">
    <source>
        <dbReference type="Proteomes" id="UP000692954"/>
    </source>
</evidence>
<gene>
    <name evidence="1" type="ORF">PSON_ATCC_30995.1.T0520040</name>
</gene>
<evidence type="ECO:0000313" key="1">
    <source>
        <dbReference type="EMBL" id="CAD8087856.1"/>
    </source>
</evidence>
<reference evidence="1" key="1">
    <citation type="submission" date="2021-01" db="EMBL/GenBank/DDBJ databases">
        <authorList>
            <consortium name="Genoscope - CEA"/>
            <person name="William W."/>
        </authorList>
    </citation>
    <scope>NUCLEOTIDE SEQUENCE</scope>
</reference>
<sequence>MLLDSKSDELYTDKDFQLDQAERYIEVFNQLKNQNFYELDLEKMLELTIYIVNNTHYQQKFKLSEDRKQVTPRELLNYIEKLYRQ</sequence>
<organism evidence="1 2">
    <name type="scientific">Paramecium sonneborni</name>
    <dbReference type="NCBI Taxonomy" id="65129"/>
    <lineage>
        <taxon>Eukaryota</taxon>
        <taxon>Sar</taxon>
        <taxon>Alveolata</taxon>
        <taxon>Ciliophora</taxon>
        <taxon>Intramacronucleata</taxon>
        <taxon>Oligohymenophorea</taxon>
        <taxon>Peniculida</taxon>
        <taxon>Parameciidae</taxon>
        <taxon>Paramecium</taxon>
    </lineage>
</organism>
<dbReference type="Proteomes" id="UP000692954">
    <property type="component" value="Unassembled WGS sequence"/>
</dbReference>
<proteinExistence type="predicted"/>
<dbReference type="OrthoDB" id="292059at2759"/>
<keyword evidence="2" id="KW-1185">Reference proteome</keyword>
<dbReference type="EMBL" id="CAJJDN010000052">
    <property type="protein sequence ID" value="CAD8087856.1"/>
    <property type="molecule type" value="Genomic_DNA"/>
</dbReference>
<name>A0A8S1NC01_9CILI</name>